<evidence type="ECO:0000256" key="6">
    <source>
        <dbReference type="PIRSR" id="PIRSR602129-50"/>
    </source>
</evidence>
<sequence>MSSTGISGALAALFLGGAFPHHHGSQAGPPPRPSHRHPPARPDVHASPGRLPQQSARDFAVREVSGLDERPVAHLGKAPGPEPLPAGGTGAEGALARFAERWSPGFSGSAGPRYLGFVTGGATPASLTGDWLTSAYDQNVSGSGGSSAAALERETLGWLRELFGLSEAHSGAFVSGAAVSNTVGLAIAREWLGERLGVSVSQEGVGALGPVDVLSGSPHSSVAKALSVLGIGRDRLRPVPVLSGNREAVDVERLAAALDALDGRPAVVVANAGTVNTVDFDDLRAIVALKERYDFWLHVDAAFGGFAALSPSYAHLVEGLDAADSVCVDLHKWLNVPYDAAVQFTRRQDLQVRVFHNASPYLGLPTGDPDFLHLTPENSRRLRALPAWFSLMAYGRDGHREIVERNVAHARRLGERIAEVPQLRLLAPVRLNVVCFTLADDPGEERVQALAREIAASGEAYVTPTFYGGTHALRAAFSNWRTSEADTDRVYEAVARHCALRRP</sequence>
<dbReference type="RefSeq" id="WP_369264672.1">
    <property type="nucleotide sequence ID" value="NZ_CP163440.1"/>
</dbReference>
<dbReference type="PANTHER" id="PTHR11999:SF70">
    <property type="entry name" value="MIP05841P"/>
    <property type="match status" value="1"/>
</dbReference>
<dbReference type="AlphaFoldDB" id="A0AB39SNM8"/>
<keyword evidence="4 6" id="KW-0663">Pyridoxal phosphate</keyword>
<dbReference type="InterPro" id="IPR015422">
    <property type="entry name" value="PyrdxlP-dep_Trfase_small"/>
</dbReference>
<comment type="similarity">
    <text evidence="2 7">Belongs to the group II decarboxylase family.</text>
</comment>
<feature type="modified residue" description="N6-(pyridoxal phosphate)lysine" evidence="6">
    <location>
        <position position="332"/>
    </location>
</feature>
<gene>
    <name evidence="9" type="ORF">AB5J50_47100</name>
</gene>
<dbReference type="InterPro" id="IPR002129">
    <property type="entry name" value="PyrdxlP-dep_de-COase"/>
</dbReference>
<keyword evidence="3" id="KW-0210">Decarboxylase</keyword>
<dbReference type="InterPro" id="IPR021115">
    <property type="entry name" value="Pyridoxal-P_BS"/>
</dbReference>
<dbReference type="SUPFAM" id="SSF53383">
    <property type="entry name" value="PLP-dependent transferases"/>
    <property type="match status" value="1"/>
</dbReference>
<reference evidence="9" key="1">
    <citation type="submission" date="2024-07" db="EMBL/GenBank/DDBJ databases">
        <authorList>
            <person name="Yu S.T."/>
        </authorList>
    </citation>
    <scope>NUCLEOTIDE SEQUENCE</scope>
    <source>
        <strain evidence="9">R35</strain>
    </source>
</reference>
<dbReference type="InterPro" id="IPR015424">
    <property type="entry name" value="PyrdxlP-dep_Trfase"/>
</dbReference>
<dbReference type="Gene3D" id="3.90.1150.10">
    <property type="entry name" value="Aspartate Aminotransferase, domain 1"/>
    <property type="match status" value="1"/>
</dbReference>
<dbReference type="PROSITE" id="PS00392">
    <property type="entry name" value="DDC_GAD_HDC_YDC"/>
    <property type="match status" value="1"/>
</dbReference>
<evidence type="ECO:0000256" key="4">
    <source>
        <dbReference type="ARBA" id="ARBA00022898"/>
    </source>
</evidence>
<organism evidence="9">
    <name type="scientific">Streptomyces sp. R35</name>
    <dbReference type="NCBI Taxonomy" id="3238630"/>
    <lineage>
        <taxon>Bacteria</taxon>
        <taxon>Bacillati</taxon>
        <taxon>Actinomycetota</taxon>
        <taxon>Actinomycetes</taxon>
        <taxon>Kitasatosporales</taxon>
        <taxon>Streptomycetaceae</taxon>
        <taxon>Streptomyces</taxon>
    </lineage>
</organism>
<dbReference type="GO" id="GO:0008483">
    <property type="term" value="F:transaminase activity"/>
    <property type="evidence" value="ECO:0007669"/>
    <property type="project" value="UniProtKB-KW"/>
</dbReference>
<evidence type="ECO:0000256" key="8">
    <source>
        <dbReference type="SAM" id="MobiDB-lite"/>
    </source>
</evidence>
<evidence type="ECO:0000256" key="3">
    <source>
        <dbReference type="ARBA" id="ARBA00022793"/>
    </source>
</evidence>
<dbReference type="InterPro" id="IPR010977">
    <property type="entry name" value="Aromatic_deC"/>
</dbReference>
<accession>A0AB39SNM8</accession>
<feature type="region of interest" description="Disordered" evidence="8">
    <location>
        <begin position="20"/>
        <end position="55"/>
    </location>
</feature>
<dbReference type="InterPro" id="IPR015421">
    <property type="entry name" value="PyrdxlP-dep_Trfase_major"/>
</dbReference>
<evidence type="ECO:0000256" key="1">
    <source>
        <dbReference type="ARBA" id="ARBA00001933"/>
    </source>
</evidence>
<dbReference type="GO" id="GO:0030170">
    <property type="term" value="F:pyridoxal phosphate binding"/>
    <property type="evidence" value="ECO:0007669"/>
    <property type="project" value="InterPro"/>
</dbReference>
<evidence type="ECO:0000313" key="9">
    <source>
        <dbReference type="EMBL" id="XDQ67821.1"/>
    </source>
</evidence>
<comment type="cofactor">
    <cofactor evidence="1 6 7">
        <name>pyridoxal 5'-phosphate</name>
        <dbReference type="ChEBI" id="CHEBI:597326"/>
    </cofactor>
</comment>
<dbReference type="Gene3D" id="3.90.1150.170">
    <property type="match status" value="1"/>
</dbReference>
<keyword evidence="9" id="KW-0032">Aminotransferase</keyword>
<dbReference type="Pfam" id="PF00282">
    <property type="entry name" value="Pyridoxal_deC"/>
    <property type="match status" value="1"/>
</dbReference>
<dbReference type="GO" id="GO:0019752">
    <property type="term" value="P:carboxylic acid metabolic process"/>
    <property type="evidence" value="ECO:0007669"/>
    <property type="project" value="InterPro"/>
</dbReference>
<dbReference type="Gene3D" id="3.40.640.10">
    <property type="entry name" value="Type I PLP-dependent aspartate aminotransferase-like (Major domain)"/>
    <property type="match status" value="1"/>
</dbReference>
<evidence type="ECO:0000256" key="2">
    <source>
        <dbReference type="ARBA" id="ARBA00009533"/>
    </source>
</evidence>
<dbReference type="PRINTS" id="PR00800">
    <property type="entry name" value="YHDCRBOXLASE"/>
</dbReference>
<proteinExistence type="inferred from homology"/>
<dbReference type="EMBL" id="CP163440">
    <property type="protein sequence ID" value="XDQ67821.1"/>
    <property type="molecule type" value="Genomic_DNA"/>
</dbReference>
<keyword evidence="5 7" id="KW-0456">Lyase</keyword>
<dbReference type="GO" id="GO:0004058">
    <property type="term" value="F:aromatic-L-amino-acid decarboxylase activity"/>
    <property type="evidence" value="ECO:0007669"/>
    <property type="project" value="UniProtKB-ARBA"/>
</dbReference>
<protein>
    <submittedName>
        <fullName evidence="9">Aspartate aminotransferase family protein</fullName>
    </submittedName>
</protein>
<evidence type="ECO:0000256" key="7">
    <source>
        <dbReference type="RuleBase" id="RU000382"/>
    </source>
</evidence>
<keyword evidence="9" id="KW-0808">Transferase</keyword>
<dbReference type="GO" id="GO:0006520">
    <property type="term" value="P:amino acid metabolic process"/>
    <property type="evidence" value="ECO:0007669"/>
    <property type="project" value="InterPro"/>
</dbReference>
<dbReference type="PANTHER" id="PTHR11999">
    <property type="entry name" value="GROUP II PYRIDOXAL-5-PHOSPHATE DECARBOXYLASE"/>
    <property type="match status" value="1"/>
</dbReference>
<name>A0AB39SNM8_9ACTN</name>
<evidence type="ECO:0000256" key="5">
    <source>
        <dbReference type="ARBA" id="ARBA00023239"/>
    </source>
</evidence>
<feature type="region of interest" description="Disordered" evidence="8">
    <location>
        <begin position="68"/>
        <end position="88"/>
    </location>
</feature>